<sequence>MAQPRTQDAVNWLDRQDESLFFQIKTQHTRTTVMDCGNAEHLLLLCPYSNQKRTGILLLYHTIHGTLHRSLKAFIRLGSAKQQLYMRGVNIA</sequence>
<comment type="caution">
    <text evidence="1">The sequence shown here is derived from an EMBL/GenBank/DDBJ whole genome shotgun (WGS) entry which is preliminary data.</text>
</comment>
<organism evidence="1 2">
    <name type="scientific">Elysia marginata</name>
    <dbReference type="NCBI Taxonomy" id="1093978"/>
    <lineage>
        <taxon>Eukaryota</taxon>
        <taxon>Metazoa</taxon>
        <taxon>Spiralia</taxon>
        <taxon>Lophotrochozoa</taxon>
        <taxon>Mollusca</taxon>
        <taxon>Gastropoda</taxon>
        <taxon>Heterobranchia</taxon>
        <taxon>Euthyneura</taxon>
        <taxon>Panpulmonata</taxon>
        <taxon>Sacoglossa</taxon>
        <taxon>Placobranchoidea</taxon>
        <taxon>Plakobranchidae</taxon>
        <taxon>Elysia</taxon>
    </lineage>
</organism>
<gene>
    <name evidence="1" type="ORF">ElyMa_002346100</name>
</gene>
<name>A0AAV4GAT0_9GAST</name>
<dbReference type="EMBL" id="BMAT01004848">
    <property type="protein sequence ID" value="GFR81695.1"/>
    <property type="molecule type" value="Genomic_DNA"/>
</dbReference>
<evidence type="ECO:0000313" key="2">
    <source>
        <dbReference type="Proteomes" id="UP000762676"/>
    </source>
</evidence>
<keyword evidence="2" id="KW-1185">Reference proteome</keyword>
<dbReference type="AlphaFoldDB" id="A0AAV4GAT0"/>
<proteinExistence type="predicted"/>
<protein>
    <submittedName>
        <fullName evidence="1">Uncharacterized protein</fullName>
    </submittedName>
</protein>
<evidence type="ECO:0000313" key="1">
    <source>
        <dbReference type="EMBL" id="GFR81695.1"/>
    </source>
</evidence>
<dbReference type="Proteomes" id="UP000762676">
    <property type="component" value="Unassembled WGS sequence"/>
</dbReference>
<reference evidence="1 2" key="1">
    <citation type="journal article" date="2021" name="Elife">
        <title>Chloroplast acquisition without the gene transfer in kleptoplastic sea slugs, Plakobranchus ocellatus.</title>
        <authorList>
            <person name="Maeda T."/>
            <person name="Takahashi S."/>
            <person name="Yoshida T."/>
            <person name="Shimamura S."/>
            <person name="Takaki Y."/>
            <person name="Nagai Y."/>
            <person name="Toyoda A."/>
            <person name="Suzuki Y."/>
            <person name="Arimoto A."/>
            <person name="Ishii H."/>
            <person name="Satoh N."/>
            <person name="Nishiyama T."/>
            <person name="Hasebe M."/>
            <person name="Maruyama T."/>
            <person name="Minagawa J."/>
            <person name="Obokata J."/>
            <person name="Shigenobu S."/>
        </authorList>
    </citation>
    <scope>NUCLEOTIDE SEQUENCE [LARGE SCALE GENOMIC DNA]</scope>
</reference>
<accession>A0AAV4GAT0</accession>